<feature type="region of interest" description="Disordered" evidence="1">
    <location>
        <begin position="469"/>
        <end position="491"/>
    </location>
</feature>
<keyword evidence="3" id="KW-1185">Reference proteome</keyword>
<accession>A0A849HX19</accession>
<dbReference type="RefSeq" id="WP_171217588.1">
    <property type="nucleotide sequence ID" value="NZ_JABEPP010000002.1"/>
</dbReference>
<comment type="caution">
    <text evidence="2">The sequence shown here is derived from an EMBL/GenBank/DDBJ whole genome shotgun (WGS) entry which is preliminary data.</text>
</comment>
<dbReference type="AlphaFoldDB" id="A0A849HX19"/>
<proteinExistence type="predicted"/>
<sequence>MHASFIGSLSPRFFTLGPVEPLSHSMRSRSNVPLNLSTYGLSSGCFGRGLEADADAGERRGHLPADELLGVVPPDLHGFAVGEPGAVDVGETLCDVRLRLNGVRDAHQRGKEAGALGVHVDAEGIAGGDVVRDGHPDPGKAQTRQLLAKRGLPEHRDQVDLMVVYLDEVEEALGPLQLSDAAEFEIGGAHAFQGRLAAPGVEPGELGADEARAGRLQREALFEVDRLDPSHDQAPELLGAELRKLVDGCPDRQGDLVDHALRRPARMRPDGVAVDEGGGLPVLARRLLDPGQDRPRLPHSRRVQSLGREHRVDAPRDEDGVLGIPGEHLAASAGVVDGGPERPDVAIAQVGLGPDRLVQGPVGEVERRVVPAGQLHAVLSRPTKLPGMQEVEVFGRAQGEGGASLGGLEPERADVVLDQEAVRLAFDEHQVARVQVVRHDVVERRCAEGLLGQVLEDVSHGWPSAAIRGRRGGSGCRGRLVRGDRRRGPRR</sequence>
<name>A0A849HX19_9HYPH</name>
<organism evidence="2 3">
    <name type="scientific">Enterovirga aerilata</name>
    <dbReference type="NCBI Taxonomy" id="2730920"/>
    <lineage>
        <taxon>Bacteria</taxon>
        <taxon>Pseudomonadati</taxon>
        <taxon>Pseudomonadota</taxon>
        <taxon>Alphaproteobacteria</taxon>
        <taxon>Hyphomicrobiales</taxon>
        <taxon>Methylobacteriaceae</taxon>
        <taxon>Enterovirga</taxon>
    </lineage>
</organism>
<evidence type="ECO:0000313" key="2">
    <source>
        <dbReference type="EMBL" id="NNM72086.1"/>
    </source>
</evidence>
<reference evidence="2 3" key="1">
    <citation type="submission" date="2020-04" db="EMBL/GenBank/DDBJ databases">
        <title>Enterovirga sp. isolate from soil.</title>
        <authorList>
            <person name="Chea S."/>
            <person name="Kim D.-U."/>
        </authorList>
    </citation>
    <scope>NUCLEOTIDE SEQUENCE [LARGE SCALE GENOMIC DNA]</scope>
    <source>
        <strain evidence="2 3">DB1703</strain>
    </source>
</reference>
<evidence type="ECO:0000256" key="1">
    <source>
        <dbReference type="SAM" id="MobiDB-lite"/>
    </source>
</evidence>
<gene>
    <name evidence="2" type="ORF">HJG44_06720</name>
</gene>
<dbReference type="EMBL" id="JABEPP010000002">
    <property type="protein sequence ID" value="NNM72086.1"/>
    <property type="molecule type" value="Genomic_DNA"/>
</dbReference>
<feature type="region of interest" description="Disordered" evidence="1">
    <location>
        <begin position="288"/>
        <end position="324"/>
    </location>
</feature>
<protein>
    <submittedName>
        <fullName evidence="2">Uncharacterized protein</fullName>
    </submittedName>
</protein>
<dbReference type="Proteomes" id="UP000564885">
    <property type="component" value="Unassembled WGS sequence"/>
</dbReference>
<evidence type="ECO:0000313" key="3">
    <source>
        <dbReference type="Proteomes" id="UP000564885"/>
    </source>
</evidence>
<feature type="compositionally biased region" description="Basic and acidic residues" evidence="1">
    <location>
        <begin position="307"/>
        <end position="319"/>
    </location>
</feature>